<dbReference type="Proteomes" id="UP001064048">
    <property type="component" value="Chromosome 13"/>
</dbReference>
<proteinExistence type="predicted"/>
<name>A0ACC0JA55_CHOFU</name>
<reference evidence="1 2" key="1">
    <citation type="journal article" date="2022" name="Genome Biol. Evol.">
        <title>The Spruce Budworm Genome: Reconstructing the Evolutionary History of Antifreeze Proteins.</title>
        <authorList>
            <person name="Beliveau C."/>
            <person name="Gagne P."/>
            <person name="Picq S."/>
            <person name="Vernygora O."/>
            <person name="Keeling C.I."/>
            <person name="Pinkney K."/>
            <person name="Doucet D."/>
            <person name="Wen F."/>
            <person name="Johnston J.S."/>
            <person name="Maaroufi H."/>
            <person name="Boyle B."/>
            <person name="Laroche J."/>
            <person name="Dewar K."/>
            <person name="Juretic N."/>
            <person name="Blackburn G."/>
            <person name="Nisole A."/>
            <person name="Brunet B."/>
            <person name="Brandao M."/>
            <person name="Lumley L."/>
            <person name="Duan J."/>
            <person name="Quan G."/>
            <person name="Lucarotti C.J."/>
            <person name="Roe A.D."/>
            <person name="Sperling F.A.H."/>
            <person name="Levesque R.C."/>
            <person name="Cusson M."/>
        </authorList>
    </citation>
    <scope>NUCLEOTIDE SEQUENCE [LARGE SCALE GENOMIC DNA]</scope>
    <source>
        <strain evidence="1">Glfc:IPQL:Cfum</strain>
    </source>
</reference>
<evidence type="ECO:0000313" key="2">
    <source>
        <dbReference type="Proteomes" id="UP001064048"/>
    </source>
</evidence>
<comment type="caution">
    <text evidence="1">The sequence shown here is derived from an EMBL/GenBank/DDBJ whole genome shotgun (WGS) entry which is preliminary data.</text>
</comment>
<evidence type="ECO:0000313" key="1">
    <source>
        <dbReference type="EMBL" id="KAI8420957.1"/>
    </source>
</evidence>
<keyword evidence="2" id="KW-1185">Reference proteome</keyword>
<accession>A0ACC0JA55</accession>
<dbReference type="EMBL" id="CM046113">
    <property type="protein sequence ID" value="KAI8420957.1"/>
    <property type="molecule type" value="Genomic_DNA"/>
</dbReference>
<gene>
    <name evidence="1" type="ORF">MSG28_008106</name>
</gene>
<protein>
    <submittedName>
        <fullName evidence="1">Uncharacterized protein</fullName>
    </submittedName>
</protein>
<sequence length="152" mass="17083">MQSCWRDFQNDLVDQRAGSYLSQIISMAFQRENAVSSLGTTHNATITSPVVAWSLIRHSYAVRVACYVTTASNRVDVLDLTLNNIVSFGFGVNAGLGPSCMTRNSTSVLKQVLRTMQDPADSEFIRTTKKTENRTEWRRLGEGYIQQWIDKA</sequence>
<organism evidence="1 2">
    <name type="scientific">Choristoneura fumiferana</name>
    <name type="common">Spruce budworm moth</name>
    <name type="synonym">Archips fumiferana</name>
    <dbReference type="NCBI Taxonomy" id="7141"/>
    <lineage>
        <taxon>Eukaryota</taxon>
        <taxon>Metazoa</taxon>
        <taxon>Ecdysozoa</taxon>
        <taxon>Arthropoda</taxon>
        <taxon>Hexapoda</taxon>
        <taxon>Insecta</taxon>
        <taxon>Pterygota</taxon>
        <taxon>Neoptera</taxon>
        <taxon>Endopterygota</taxon>
        <taxon>Lepidoptera</taxon>
        <taxon>Glossata</taxon>
        <taxon>Ditrysia</taxon>
        <taxon>Tortricoidea</taxon>
        <taxon>Tortricidae</taxon>
        <taxon>Tortricinae</taxon>
        <taxon>Choristoneura</taxon>
    </lineage>
</organism>